<evidence type="ECO:0000256" key="2">
    <source>
        <dbReference type="ARBA" id="ARBA00022679"/>
    </source>
</evidence>
<dbReference type="RefSeq" id="WP_181493054.1">
    <property type="nucleotide sequence ID" value="NZ_JACDUN010000001.1"/>
</dbReference>
<comment type="caution">
    <text evidence="3">The sequence shown here is derived from an EMBL/GenBank/DDBJ whole genome shotgun (WGS) entry which is preliminary data.</text>
</comment>
<protein>
    <recommendedName>
        <fullName evidence="5">Glycosyl transferase family 11</fullName>
    </recommendedName>
</protein>
<dbReference type="InterPro" id="IPR002516">
    <property type="entry name" value="Glyco_trans_11"/>
</dbReference>
<dbReference type="GO" id="GO:0008107">
    <property type="term" value="F:galactoside 2-alpha-L-fucosyltransferase activity"/>
    <property type="evidence" value="ECO:0007669"/>
    <property type="project" value="InterPro"/>
</dbReference>
<dbReference type="AlphaFoldDB" id="A0A7J9P599"/>
<evidence type="ECO:0008006" key="5">
    <source>
        <dbReference type="Google" id="ProtNLM"/>
    </source>
</evidence>
<gene>
    <name evidence="3" type="ORF">HNP93_000645</name>
</gene>
<dbReference type="PANTHER" id="PTHR11927:SF9">
    <property type="entry name" value="L-FUCOSYLTRANSFERASE"/>
    <property type="match status" value="1"/>
</dbReference>
<evidence type="ECO:0000313" key="3">
    <source>
        <dbReference type="EMBL" id="MBA2857944.1"/>
    </source>
</evidence>
<dbReference type="EMBL" id="JACDUN010000001">
    <property type="protein sequence ID" value="MBA2857944.1"/>
    <property type="molecule type" value="Genomic_DNA"/>
</dbReference>
<dbReference type="Proteomes" id="UP000558015">
    <property type="component" value="Unassembled WGS sequence"/>
</dbReference>
<accession>A0A7J9P599</accession>
<evidence type="ECO:0000313" key="4">
    <source>
        <dbReference type="Proteomes" id="UP000558015"/>
    </source>
</evidence>
<dbReference type="Pfam" id="PF01531">
    <property type="entry name" value="Glyco_transf_11"/>
    <property type="match status" value="1"/>
</dbReference>
<dbReference type="PANTHER" id="PTHR11927">
    <property type="entry name" value="GALACTOSIDE 2-L-FUCOSYLTRANSFERASE"/>
    <property type="match status" value="1"/>
</dbReference>
<name>A0A7J9P599_METMI</name>
<proteinExistence type="predicted"/>
<keyword evidence="2" id="KW-0808">Transferase</keyword>
<keyword evidence="1" id="KW-0328">Glycosyltransferase</keyword>
<evidence type="ECO:0000256" key="1">
    <source>
        <dbReference type="ARBA" id="ARBA00022676"/>
    </source>
</evidence>
<dbReference type="CDD" id="cd11301">
    <property type="entry name" value="Fut1_Fut2_like"/>
    <property type="match status" value="1"/>
</dbReference>
<dbReference type="GO" id="GO:0016020">
    <property type="term" value="C:membrane"/>
    <property type="evidence" value="ECO:0007669"/>
    <property type="project" value="InterPro"/>
</dbReference>
<organism evidence="3 4">
    <name type="scientific">Methanococcus maripaludis</name>
    <name type="common">Methanococcus deltae</name>
    <dbReference type="NCBI Taxonomy" id="39152"/>
    <lineage>
        <taxon>Archaea</taxon>
        <taxon>Methanobacteriati</taxon>
        <taxon>Methanobacteriota</taxon>
        <taxon>Methanomada group</taxon>
        <taxon>Methanococci</taxon>
        <taxon>Methanococcales</taxon>
        <taxon>Methanococcaceae</taxon>
        <taxon>Methanococcus</taxon>
    </lineage>
</organism>
<reference evidence="3 4" key="1">
    <citation type="submission" date="2020-07" db="EMBL/GenBank/DDBJ databases">
        <title>Genomic Encyclopedia of Type Strains, Phase IV (KMG-V): Genome sequencing to study the core and pangenomes of soil and plant-associated prokaryotes.</title>
        <authorList>
            <person name="Whitman W."/>
        </authorList>
    </citation>
    <scope>NUCLEOTIDE SEQUENCE [LARGE SCALE GENOMIC DNA]</scope>
    <source>
        <strain evidence="3 4">C12</strain>
    </source>
</reference>
<sequence length="285" mass="33550">MKIVQLKGGLGNQMFQYALYKSLKEMGQEVLLDRSWYLKNNAHNGYELERVFGLSPDHASKKQCLSLGDIPINLAYKIKRKVFPKKTHYFEKHSFNYDKSVFEVTSRYFEGYWQNENYFKSFRSEILKDFSFKNINKKNAEFSKYLNSVNSISIHVRRGDYVNNPKALKVHGNICNLGYYNKAIMLLTNKLDDLKFVIFSDDILWCKSNLNIDNPIFVDWNTGMNSYQDMYLMSKCKHNIIANSSFSWWGAWLNQNSEKLIFAPKKWVNDRSDVNIVPDGWIKLK</sequence>
<dbReference type="GO" id="GO:0005975">
    <property type="term" value="P:carbohydrate metabolic process"/>
    <property type="evidence" value="ECO:0007669"/>
    <property type="project" value="InterPro"/>
</dbReference>